<sequence length="132" mass="14610">MDPRDFFRSMFAEGQTHRLSKCAPLLSEYNSCLGLREAALSTPPPAASWFGAAPPPSVEPPSCNRQAHNLWSCRANAVGCGSELKFLKKCRQESKGGGECRDEQRKMGDCVVKKMEELRAHQQVIDAKNAKE</sequence>
<reference evidence="1 2" key="1">
    <citation type="journal article" date="2023" name="Commun. Biol.">
        <title>Genome analysis of Parmales, the sister group of diatoms, reveals the evolutionary specialization of diatoms from phago-mixotrophs to photoautotrophs.</title>
        <authorList>
            <person name="Ban H."/>
            <person name="Sato S."/>
            <person name="Yoshikawa S."/>
            <person name="Yamada K."/>
            <person name="Nakamura Y."/>
            <person name="Ichinomiya M."/>
            <person name="Sato N."/>
            <person name="Blanc-Mathieu R."/>
            <person name="Endo H."/>
            <person name="Kuwata A."/>
            <person name="Ogata H."/>
        </authorList>
    </citation>
    <scope>NUCLEOTIDE SEQUENCE [LARGE SCALE GENOMIC DNA]</scope>
</reference>
<name>A0ABQ6MQD4_9STRA</name>
<dbReference type="Proteomes" id="UP001165060">
    <property type="component" value="Unassembled WGS sequence"/>
</dbReference>
<protein>
    <submittedName>
        <fullName evidence="1">Uncharacterized protein</fullName>
    </submittedName>
</protein>
<dbReference type="EMBL" id="BRYB01003081">
    <property type="protein sequence ID" value="GMI30098.1"/>
    <property type="molecule type" value="Genomic_DNA"/>
</dbReference>
<evidence type="ECO:0000313" key="2">
    <source>
        <dbReference type="Proteomes" id="UP001165060"/>
    </source>
</evidence>
<accession>A0ABQ6MQD4</accession>
<keyword evidence="2" id="KW-1185">Reference proteome</keyword>
<evidence type="ECO:0000313" key="1">
    <source>
        <dbReference type="EMBL" id="GMI30098.1"/>
    </source>
</evidence>
<organism evidence="1 2">
    <name type="scientific">Tetraparma gracilis</name>
    <dbReference type="NCBI Taxonomy" id="2962635"/>
    <lineage>
        <taxon>Eukaryota</taxon>
        <taxon>Sar</taxon>
        <taxon>Stramenopiles</taxon>
        <taxon>Ochrophyta</taxon>
        <taxon>Bolidophyceae</taxon>
        <taxon>Parmales</taxon>
        <taxon>Triparmaceae</taxon>
        <taxon>Tetraparma</taxon>
    </lineage>
</organism>
<comment type="caution">
    <text evidence="1">The sequence shown here is derived from an EMBL/GenBank/DDBJ whole genome shotgun (WGS) entry which is preliminary data.</text>
</comment>
<proteinExistence type="predicted"/>
<gene>
    <name evidence="1" type="ORF">TeGR_g3126</name>
</gene>